<organism evidence="1 2">
    <name type="scientific">Limosilactobacillus vaginalis</name>
    <dbReference type="NCBI Taxonomy" id="1633"/>
    <lineage>
        <taxon>Bacteria</taxon>
        <taxon>Bacillati</taxon>
        <taxon>Bacillota</taxon>
        <taxon>Bacilli</taxon>
        <taxon>Lactobacillales</taxon>
        <taxon>Lactobacillaceae</taxon>
        <taxon>Limosilactobacillus</taxon>
    </lineage>
</organism>
<evidence type="ECO:0008006" key="3">
    <source>
        <dbReference type="Google" id="ProtNLM"/>
    </source>
</evidence>
<sequence>MKTAKVELHTNPNDDKKFYALAIGDADIIAQMMFAYMTVHPELLKKVLVKILDMVYGDDNDE</sequence>
<gene>
    <name evidence="1" type="ORF">L2504_04485</name>
</gene>
<proteinExistence type="predicted"/>
<name>A0ABT4K6P6_9LACO</name>
<comment type="caution">
    <text evidence="1">The sequence shown here is derived from an EMBL/GenBank/DDBJ whole genome shotgun (WGS) entry which is preliminary data.</text>
</comment>
<dbReference type="Proteomes" id="UP001527392">
    <property type="component" value="Unassembled WGS sequence"/>
</dbReference>
<dbReference type="EMBL" id="JAKHMS010000007">
    <property type="protein sequence ID" value="MCZ3781400.1"/>
    <property type="molecule type" value="Genomic_DNA"/>
</dbReference>
<protein>
    <recommendedName>
        <fullName evidence="3">Transcriptional regulator</fullName>
    </recommendedName>
</protein>
<reference evidence="1 2" key="1">
    <citation type="submission" date="2022-01" db="EMBL/GenBank/DDBJ databases">
        <title>VMRC isolate genome collection.</title>
        <authorList>
            <person name="France M."/>
            <person name="Rutt L."/>
            <person name="Humphrys M."/>
            <person name="Ravel J."/>
        </authorList>
    </citation>
    <scope>NUCLEOTIDE SEQUENCE [LARGE SCALE GENOMIC DNA]</scope>
    <source>
        <strain evidence="1 2">C0030B4</strain>
    </source>
</reference>
<evidence type="ECO:0000313" key="2">
    <source>
        <dbReference type="Proteomes" id="UP001527392"/>
    </source>
</evidence>
<accession>A0ABT4K6P6</accession>
<keyword evidence="2" id="KW-1185">Reference proteome</keyword>
<dbReference type="RefSeq" id="WP_269257301.1">
    <property type="nucleotide sequence ID" value="NZ_JAKHMK010000006.1"/>
</dbReference>
<evidence type="ECO:0000313" key="1">
    <source>
        <dbReference type="EMBL" id="MCZ3781400.1"/>
    </source>
</evidence>